<dbReference type="InterPro" id="IPR056647">
    <property type="entry name" value="DUF7745"/>
</dbReference>
<keyword evidence="2" id="KW-1185">Reference proteome</keyword>
<reference evidence="3" key="1">
    <citation type="submission" date="2025-08" db="UniProtKB">
        <authorList>
            <consortium name="RefSeq"/>
        </authorList>
    </citation>
    <scope>IDENTIFICATION</scope>
    <source>
        <tissue evidence="3">Etiolated seedlings</tissue>
    </source>
</reference>
<dbReference type="OrthoDB" id="1378359at2759"/>
<evidence type="ECO:0000313" key="3">
    <source>
        <dbReference type="RefSeq" id="XP_004514576.1"/>
    </source>
</evidence>
<dbReference type="PANTHER" id="PTHR48154">
    <property type="entry name" value="PROTEIN, PUTATIVE-RELATED"/>
    <property type="match status" value="1"/>
</dbReference>
<evidence type="ECO:0000313" key="2">
    <source>
        <dbReference type="Proteomes" id="UP000087171"/>
    </source>
</evidence>
<protein>
    <submittedName>
        <fullName evidence="3">Uncharacterized protein LOC101506500</fullName>
    </submittedName>
</protein>
<feature type="domain" description="DUF7745" evidence="1">
    <location>
        <begin position="179"/>
        <end position="247"/>
    </location>
</feature>
<sequence length="306" mass="35187">MPTIFSGHSVRTLTPLLPRQPDPAASFQHRALTSLAQYYDPLLRCFTFQDFQLAPTLEEFERILGYSLERGNPYRYTGQPPKLDTIAEVLKIDIREFASTKEEKGAIHGLSRKYLEQKCQDLADKKEWSAFIDVLALIIFGIVIFPNLDNFVDVAAINVFLVFNKHKQNPVPAILADSNREWAQSIASLTGDTISWYYREQGVEEVICRCRDFPNVPLMGTKGCINYNPMVALRQLGYPMLDKPDDKKGKVLGRRSCSTKEPYQQWVKKRVREIKLPFHITPSNDQEWSEPVFVTKEEIEELKAWA</sequence>
<dbReference type="Pfam" id="PF24924">
    <property type="entry name" value="DUF7745"/>
    <property type="match status" value="2"/>
</dbReference>
<dbReference type="GeneID" id="101506500"/>
<dbReference type="RefSeq" id="XP_004514576.1">
    <property type="nucleotide sequence ID" value="XM_004514519.1"/>
</dbReference>
<accession>A0A1S2Z3U8</accession>
<feature type="domain" description="DUF7745" evidence="1">
    <location>
        <begin position="27"/>
        <end position="177"/>
    </location>
</feature>
<dbReference type="KEGG" id="cam:101506500"/>
<evidence type="ECO:0000259" key="1">
    <source>
        <dbReference type="Pfam" id="PF24924"/>
    </source>
</evidence>
<dbReference type="Proteomes" id="UP000087171">
    <property type="component" value="Unplaced"/>
</dbReference>
<name>A0A1S2Z3U8_CICAR</name>
<gene>
    <name evidence="3" type="primary">LOC101506500</name>
</gene>
<dbReference type="PaxDb" id="3827-XP_004514576.1"/>
<organism evidence="2 3">
    <name type="scientific">Cicer arietinum</name>
    <name type="common">Chickpea</name>
    <name type="synonym">Garbanzo</name>
    <dbReference type="NCBI Taxonomy" id="3827"/>
    <lineage>
        <taxon>Eukaryota</taxon>
        <taxon>Viridiplantae</taxon>
        <taxon>Streptophyta</taxon>
        <taxon>Embryophyta</taxon>
        <taxon>Tracheophyta</taxon>
        <taxon>Spermatophyta</taxon>
        <taxon>Magnoliopsida</taxon>
        <taxon>eudicotyledons</taxon>
        <taxon>Gunneridae</taxon>
        <taxon>Pentapetalae</taxon>
        <taxon>rosids</taxon>
        <taxon>fabids</taxon>
        <taxon>Fabales</taxon>
        <taxon>Fabaceae</taxon>
        <taxon>Papilionoideae</taxon>
        <taxon>50 kb inversion clade</taxon>
        <taxon>NPAAA clade</taxon>
        <taxon>Hologalegina</taxon>
        <taxon>IRL clade</taxon>
        <taxon>Cicereae</taxon>
        <taxon>Cicer</taxon>
    </lineage>
</organism>
<dbReference type="AlphaFoldDB" id="A0A1S2Z3U8"/>
<proteinExistence type="predicted"/>
<dbReference type="PANTHER" id="PTHR48154:SF1">
    <property type="entry name" value="PROTEIN, PUTATIVE-RELATED"/>
    <property type="match status" value="1"/>
</dbReference>